<keyword evidence="2" id="KW-0812">Transmembrane</keyword>
<proteinExistence type="predicted"/>
<dbReference type="PANTHER" id="PTHR35041">
    <property type="entry name" value="MEDIATOR OF RNA POLYMERASE II TRANSCRIPTION SUBUNIT 1"/>
    <property type="match status" value="1"/>
</dbReference>
<feature type="transmembrane region" description="Helical" evidence="2">
    <location>
        <begin position="650"/>
        <end position="672"/>
    </location>
</feature>
<dbReference type="AlphaFoldDB" id="A0A4Z1GWJ2"/>
<name>A0A4Z1GWJ2_9HELO</name>
<keyword evidence="4" id="KW-1185">Reference proteome</keyword>
<feature type="region of interest" description="Disordered" evidence="1">
    <location>
        <begin position="1"/>
        <end position="92"/>
    </location>
</feature>
<evidence type="ECO:0000256" key="1">
    <source>
        <dbReference type="SAM" id="MobiDB-lite"/>
    </source>
</evidence>
<feature type="transmembrane region" description="Helical" evidence="2">
    <location>
        <begin position="109"/>
        <end position="131"/>
    </location>
</feature>
<evidence type="ECO:0000256" key="2">
    <source>
        <dbReference type="SAM" id="Phobius"/>
    </source>
</evidence>
<protein>
    <submittedName>
        <fullName evidence="3">Uncharacterized protein</fullName>
    </submittedName>
</protein>
<organism evidence="3 4">
    <name type="scientific">Botrytis hyacinthi</name>
    <dbReference type="NCBI Taxonomy" id="278943"/>
    <lineage>
        <taxon>Eukaryota</taxon>
        <taxon>Fungi</taxon>
        <taxon>Dikarya</taxon>
        <taxon>Ascomycota</taxon>
        <taxon>Pezizomycotina</taxon>
        <taxon>Leotiomycetes</taxon>
        <taxon>Helotiales</taxon>
        <taxon>Sclerotiniaceae</taxon>
        <taxon>Botrytis</taxon>
    </lineage>
</organism>
<feature type="compositionally biased region" description="Polar residues" evidence="1">
    <location>
        <begin position="1"/>
        <end position="39"/>
    </location>
</feature>
<gene>
    <name evidence="3" type="ORF">BHYA_0089g00020</name>
</gene>
<evidence type="ECO:0000313" key="3">
    <source>
        <dbReference type="EMBL" id="TGO37763.1"/>
    </source>
</evidence>
<dbReference type="Proteomes" id="UP000297814">
    <property type="component" value="Unassembled WGS sequence"/>
</dbReference>
<reference evidence="3 4" key="1">
    <citation type="submission" date="2017-12" db="EMBL/GenBank/DDBJ databases">
        <title>Comparative genomics of Botrytis spp.</title>
        <authorList>
            <person name="Valero-Jimenez C.A."/>
            <person name="Tapia P."/>
            <person name="Veloso J."/>
            <person name="Silva-Moreno E."/>
            <person name="Staats M."/>
            <person name="Valdes J.H."/>
            <person name="Van Kan J.A.L."/>
        </authorList>
    </citation>
    <scope>NUCLEOTIDE SEQUENCE [LARGE SCALE GENOMIC DNA]</scope>
    <source>
        <strain evidence="3 4">Bh0001</strain>
    </source>
</reference>
<feature type="transmembrane region" description="Helical" evidence="2">
    <location>
        <begin position="151"/>
        <end position="176"/>
    </location>
</feature>
<dbReference type="PANTHER" id="PTHR35041:SF6">
    <property type="entry name" value="FORMYLMETHIONINE DEFORMYLASE-LIKE PROTEIN-RELATED"/>
    <property type="match status" value="1"/>
</dbReference>
<accession>A0A4Z1GWJ2</accession>
<keyword evidence="2" id="KW-1133">Transmembrane helix</keyword>
<feature type="compositionally biased region" description="Low complexity" evidence="1">
    <location>
        <begin position="43"/>
        <end position="83"/>
    </location>
</feature>
<feature type="transmembrane region" description="Helical" evidence="2">
    <location>
        <begin position="206"/>
        <end position="230"/>
    </location>
</feature>
<evidence type="ECO:0000313" key="4">
    <source>
        <dbReference type="Proteomes" id="UP000297814"/>
    </source>
</evidence>
<dbReference type="EMBL" id="PQXK01000089">
    <property type="protein sequence ID" value="TGO37763.1"/>
    <property type="molecule type" value="Genomic_DNA"/>
</dbReference>
<comment type="caution">
    <text evidence="3">The sequence shown here is derived from an EMBL/GenBank/DDBJ whole genome shotgun (WGS) entry which is preliminary data.</text>
</comment>
<keyword evidence="2" id="KW-0472">Membrane</keyword>
<sequence length="786" mass="83780">MTTGNTLSGSPTSPTAPWVQQSGRAGTPTSVYSNTNSPTLGAPSSPTISTSSSPQVVTPPRSTSPTISPISSNSSSHSSLPSSQNQTIPPKTPNSVLSKWGIGWETPTIIISCYLLALATALLHLFLFIYISGKAADGKDRVAPQTYISTASNILANAFSFFLKTALATSFVQYLWRLLRAQSMKISTIDTLFGLKSNPFQICTGAAIRAAPVLCVLSIMMASMTVAVSFPPGAINVVTIQRTSYNSVVVPTFNASFMGNGSGLAANQYALAVLSPISESADGSVSGFTSSNQPLKEISSGLLTGKHSNLLPRLAFQTMITGQAFDQPSPCGINCSFVIEFEGPTLDCNSSSTNITSSVTSNSTTLFPEFTIYSGNWSDLTLATPALRQKLYNGTYTNAHWQSSTLSLLDTEVNTVDANSINETSTLNTSMIQDNLYCTPGRALYTVNNTYISNILTRNVTTTFISPLTNLVLRTHDNSVIVPGFTNVSGITSGYDFGSNPANWSAEALAYYRDLNMMTILDTMFYYLAGEFTALPAVLLDTDEERAVGAIDATGWGEDSPGFGDADNWSSGALNGTIISRTPLNTAFTHYTTNSSANPSFVITQDALNALLQNITLSASLSYSLWSTPTNTSMLSLHNIYSFSQPLNLLLPYFLSLLLSLPFLILGLWALVQNGVSAQDANFTQLLCTTSSLSAPPPTPGLSNRISSMAIPSQLRTLTQAACLGNTESLSKPLKELRIRYGELKDPNGNSGMGNSIPMVDIRRAGFGLENEVEPLVKGGNYGVMV</sequence>